<dbReference type="CDD" id="cd23767">
    <property type="entry name" value="IQCD"/>
    <property type="match status" value="1"/>
</dbReference>
<feature type="region of interest" description="Disordered" evidence="6">
    <location>
        <begin position="839"/>
        <end position="861"/>
    </location>
</feature>
<keyword evidence="9" id="KW-1185">Reference proteome</keyword>
<protein>
    <recommendedName>
        <fullName evidence="7">EF-hand domain-containing protein</fullName>
    </recommendedName>
</protein>
<dbReference type="PROSITE" id="PS50297">
    <property type="entry name" value="ANK_REP_REGION"/>
    <property type="match status" value="4"/>
</dbReference>
<feature type="domain" description="EF-hand" evidence="7">
    <location>
        <begin position="725"/>
        <end position="760"/>
    </location>
</feature>
<keyword evidence="2" id="KW-0106">Calcium</keyword>
<dbReference type="Pfam" id="PF12796">
    <property type="entry name" value="Ank_2"/>
    <property type="match status" value="1"/>
</dbReference>
<comment type="caution">
    <text evidence="8">The sequence shown here is derived from an EMBL/GenBank/DDBJ whole genome shotgun (WGS) entry which is preliminary data.</text>
</comment>
<dbReference type="Proteomes" id="UP001162131">
    <property type="component" value="Unassembled WGS sequence"/>
</dbReference>
<dbReference type="EMBL" id="CAJZBQ010000020">
    <property type="protein sequence ID" value="CAG9318316.1"/>
    <property type="molecule type" value="Genomic_DNA"/>
</dbReference>
<accession>A0AAU9J1V4</accession>
<dbReference type="InterPro" id="IPR036770">
    <property type="entry name" value="Ankyrin_rpt-contain_sf"/>
</dbReference>
<dbReference type="InterPro" id="IPR018247">
    <property type="entry name" value="EF_Hand_1_Ca_BS"/>
</dbReference>
<dbReference type="Gene3D" id="1.10.238.10">
    <property type="entry name" value="EF-hand"/>
    <property type="match status" value="1"/>
</dbReference>
<keyword evidence="5" id="KW-0175">Coiled coil</keyword>
<evidence type="ECO:0000256" key="1">
    <source>
        <dbReference type="ARBA" id="ARBA00022737"/>
    </source>
</evidence>
<evidence type="ECO:0000313" key="8">
    <source>
        <dbReference type="EMBL" id="CAG9318316.1"/>
    </source>
</evidence>
<dbReference type="Pfam" id="PF13857">
    <property type="entry name" value="Ank_5"/>
    <property type="match status" value="1"/>
</dbReference>
<dbReference type="InterPro" id="IPR002048">
    <property type="entry name" value="EF_hand_dom"/>
</dbReference>
<feature type="repeat" description="ANK" evidence="4">
    <location>
        <begin position="145"/>
        <end position="177"/>
    </location>
</feature>
<dbReference type="SMART" id="SM00248">
    <property type="entry name" value="ANK"/>
    <property type="match status" value="6"/>
</dbReference>
<feature type="repeat" description="ANK" evidence="4">
    <location>
        <begin position="248"/>
        <end position="280"/>
    </location>
</feature>
<dbReference type="SUPFAM" id="SSF47473">
    <property type="entry name" value="EF-hand"/>
    <property type="match status" value="1"/>
</dbReference>
<evidence type="ECO:0000256" key="5">
    <source>
        <dbReference type="SAM" id="Coils"/>
    </source>
</evidence>
<dbReference type="PROSITE" id="PS50096">
    <property type="entry name" value="IQ"/>
    <property type="match status" value="1"/>
</dbReference>
<evidence type="ECO:0000256" key="2">
    <source>
        <dbReference type="ARBA" id="ARBA00022837"/>
    </source>
</evidence>
<dbReference type="GO" id="GO:0005509">
    <property type="term" value="F:calcium ion binding"/>
    <property type="evidence" value="ECO:0007669"/>
    <property type="project" value="InterPro"/>
</dbReference>
<dbReference type="Gene3D" id="1.25.40.20">
    <property type="entry name" value="Ankyrin repeat-containing domain"/>
    <property type="match status" value="2"/>
</dbReference>
<feature type="compositionally biased region" description="Basic and acidic residues" evidence="6">
    <location>
        <begin position="1213"/>
        <end position="1268"/>
    </location>
</feature>
<evidence type="ECO:0000259" key="7">
    <source>
        <dbReference type="PROSITE" id="PS50222"/>
    </source>
</evidence>
<name>A0AAU9J1V4_9CILI</name>
<dbReference type="PROSITE" id="PS50222">
    <property type="entry name" value="EF_HAND_2"/>
    <property type="match status" value="2"/>
</dbReference>
<gene>
    <name evidence="8" type="ORF">BSTOLATCC_MIC20790</name>
</gene>
<evidence type="ECO:0000256" key="6">
    <source>
        <dbReference type="SAM" id="MobiDB-lite"/>
    </source>
</evidence>
<proteinExistence type="predicted"/>
<dbReference type="PANTHER" id="PTHR24198">
    <property type="entry name" value="ANKYRIN REPEAT AND PROTEIN KINASE DOMAIN-CONTAINING PROTEIN"/>
    <property type="match status" value="1"/>
</dbReference>
<dbReference type="InterPro" id="IPR002110">
    <property type="entry name" value="Ankyrin_rpt"/>
</dbReference>
<organism evidence="8 9">
    <name type="scientific">Blepharisma stoltei</name>
    <dbReference type="NCBI Taxonomy" id="1481888"/>
    <lineage>
        <taxon>Eukaryota</taxon>
        <taxon>Sar</taxon>
        <taxon>Alveolata</taxon>
        <taxon>Ciliophora</taxon>
        <taxon>Postciliodesmatophora</taxon>
        <taxon>Heterotrichea</taxon>
        <taxon>Heterotrichida</taxon>
        <taxon>Blepharismidae</taxon>
        <taxon>Blepharisma</taxon>
    </lineage>
</organism>
<reference evidence="8" key="1">
    <citation type="submission" date="2021-09" db="EMBL/GenBank/DDBJ databases">
        <authorList>
            <consortium name="AG Swart"/>
            <person name="Singh M."/>
            <person name="Singh A."/>
            <person name="Seah K."/>
            <person name="Emmerich C."/>
        </authorList>
    </citation>
    <scope>NUCLEOTIDE SEQUENCE</scope>
    <source>
        <strain evidence="8">ATCC30299</strain>
    </source>
</reference>
<dbReference type="SUPFAM" id="SSF48403">
    <property type="entry name" value="Ankyrin repeat"/>
    <property type="match status" value="1"/>
</dbReference>
<dbReference type="Pfam" id="PF13202">
    <property type="entry name" value="EF-hand_5"/>
    <property type="match status" value="1"/>
</dbReference>
<feature type="repeat" description="ANK" evidence="4">
    <location>
        <begin position="212"/>
        <end position="247"/>
    </location>
</feature>
<dbReference type="InterPro" id="IPR000048">
    <property type="entry name" value="IQ_motif_EF-hand-BS"/>
</dbReference>
<dbReference type="SMART" id="SM00054">
    <property type="entry name" value="EFh"/>
    <property type="match status" value="3"/>
</dbReference>
<evidence type="ECO:0000313" key="9">
    <source>
        <dbReference type="Proteomes" id="UP001162131"/>
    </source>
</evidence>
<dbReference type="PANTHER" id="PTHR24198:SF165">
    <property type="entry name" value="ANKYRIN REPEAT-CONTAINING PROTEIN-RELATED"/>
    <property type="match status" value="1"/>
</dbReference>
<dbReference type="Pfam" id="PF13499">
    <property type="entry name" value="EF-hand_7"/>
    <property type="match status" value="1"/>
</dbReference>
<evidence type="ECO:0000256" key="3">
    <source>
        <dbReference type="ARBA" id="ARBA00023043"/>
    </source>
</evidence>
<dbReference type="PROSITE" id="PS00018">
    <property type="entry name" value="EF_HAND_1"/>
    <property type="match status" value="3"/>
</dbReference>
<evidence type="ECO:0000256" key="4">
    <source>
        <dbReference type="PROSITE-ProRule" id="PRU00023"/>
    </source>
</evidence>
<dbReference type="Pfam" id="PF00612">
    <property type="entry name" value="IQ"/>
    <property type="match status" value="1"/>
</dbReference>
<dbReference type="CDD" id="cd00051">
    <property type="entry name" value="EFh"/>
    <property type="match status" value="1"/>
</dbReference>
<sequence length="1484" mass="166865">MKAVDPSIRHVIDKFKRKGFNHLTLEEIAITQTSPNFPEEFKTATGEDWHNFQEKADERLRRAKFNIKWLTRQNDNMFSPLFAATLRGDLKKLDEFLKISDLNACKDAVDETKKSCLHLASREGHFDIVKSLVAKGWSIDARDKLLSTPLHLACTNGHANIIAFLLSKGADIHARDSLGRTALLFAACSTNSQAITVLLNKDTRALDGKDYTGRSALHYAIFNPHPKQVEIIRKLLESGIPVDIPDSDNKTPLHHACEAGKPRSIRILLKWGANIESKDSMMKSPVDLAANQNIKQLVLLYGNEPEPIQNLSHDQKLTEDKLPSIKKTKPDKPIFEPPSVQSSENREKLIAFLKKIQEAGINTNQHALKPQIYSSAWLNSVQSAGALHREFAKLTPSEAVLQVFNVLFPYPKALPPPQEDPSEYMGFFGLSENSNLGADFAIPRSDPTMIVQDDSKILKLQQLLQVSDSKVFDLQQALLSKDQRIQELQLLMQNKTQEIATAQKIIQETREKNQEALKLIPSQDEIKQLKGEKDVAIKQLNSITIKLQESKEECEDLKAKNEELKKELDSMPNKSEVEELKSSIEKLKSDDRALRFRAGQILLKGLDFKDEGTEFAQGKAHLQDNEVLQRLEASLKGNHPSFKQRLIDADSNKDGKITKVELTKVLAQLALVPQDIVSILRIAGFRPGVTLIAVSDIADILNGREQRMTELETQLFSKLKQHFDKSSLDIDQAFQFLDVNGDGNINFQELSDALDTINMPLSREDRHSLFAVLDSDHGGSISLAEFKEKIDKAVILPPKAKEVPKKEEPTQNRFKSEFNEKIKANPMALGSLVKFPEQPKQENAEENQKVPEKPQVERKQSRKLNGSLVVGVVKGKGLGQGTFAIQVTLKGTEKTLKTPFLQGPDPDWKLKSTLKLFDTSTAQIDSELYLELLGDRGMIASCRINWLSVLDFPNSWAIKSDFPLLEPNNRKHGSVMIHLMWMPKDALRMEGSGSLSLQILSCSGFGSARVQLAVGTQNVMGNLKESEELIIKDIALKADELIPSLKFTALSSETLQMILWKNLSMEVAISSSPNWTPSLKVPLDGDCELAIRMKWTPISEEDEAKEKAATKIQAIFRGNKAREEVKPMMKSKRKILARKVWKENGRYYMVTIYEQDTNYKVELNPADDPSLPMYTELHSLNVPKQPIEDIFKNLSVLANQKLSYSKEAAQPSKNEEPKFPTKKAEETKILQKPTAKEQEEIKFPSKKETKDEEVKFPAKKQAEEEKFPSKKTTATSQAVKGGVMIEILSSVNVKSSYCRVEYGEAFVHSTAGPPWTKKIALSDVEINSQILPLTIKIYALETRTEIASGSVDWSHAATVPESWTPPTTVNIGNAKLEVKFMWSPYKSKQKEPQQATPSMTTEDIKPKEHRKVLMKKGIKRNNKYYLVCVYEARSGKEMELHLVDQPNIPMYEAVDKAIIEKSADLESVIANMEISANNKMIFKT</sequence>
<feature type="domain" description="EF-hand" evidence="7">
    <location>
        <begin position="761"/>
        <end position="796"/>
    </location>
</feature>
<feature type="compositionally biased region" description="Basic and acidic residues" evidence="6">
    <location>
        <begin position="839"/>
        <end position="859"/>
    </location>
</feature>
<keyword evidence="3 4" id="KW-0040">ANK repeat</keyword>
<feature type="coiled-coil region" evidence="5">
    <location>
        <begin position="478"/>
        <end position="574"/>
    </location>
</feature>
<dbReference type="InterPro" id="IPR011992">
    <property type="entry name" value="EF-hand-dom_pair"/>
</dbReference>
<keyword evidence="1" id="KW-0677">Repeat</keyword>
<dbReference type="SMART" id="SM00015">
    <property type="entry name" value="IQ"/>
    <property type="match status" value="1"/>
</dbReference>
<feature type="repeat" description="ANK" evidence="4">
    <location>
        <begin position="112"/>
        <end position="144"/>
    </location>
</feature>
<dbReference type="PROSITE" id="PS50088">
    <property type="entry name" value="ANK_REPEAT"/>
    <property type="match status" value="4"/>
</dbReference>
<feature type="region of interest" description="Disordered" evidence="6">
    <location>
        <begin position="1204"/>
        <end position="1269"/>
    </location>
</feature>